<keyword evidence="11" id="KW-0067">ATP-binding</keyword>
<dbReference type="FunFam" id="3.40.50.620:FF:000089">
    <property type="entry name" value="Bifunctional coenzyme A synthase"/>
    <property type="match status" value="1"/>
</dbReference>
<comment type="similarity">
    <text evidence="19">In the central section; belongs to the eukaryotic CoaD family.</text>
</comment>
<dbReference type="PANTHER" id="PTHR10695">
    <property type="entry name" value="DEPHOSPHO-COA KINASE-RELATED"/>
    <property type="match status" value="1"/>
</dbReference>
<comment type="pathway">
    <text evidence="17">Cofactor biosynthesis; coenzyme A biosynthesis; CoA from (R)-pantothenate: step 4/5.</text>
</comment>
<evidence type="ECO:0000256" key="9">
    <source>
        <dbReference type="ARBA" id="ARBA00022741"/>
    </source>
</evidence>
<evidence type="ECO:0000313" key="24">
    <source>
        <dbReference type="Proteomes" id="UP001458880"/>
    </source>
</evidence>
<dbReference type="EC" id="2.7.1.24" evidence="20"/>
<evidence type="ECO:0000256" key="21">
    <source>
        <dbReference type="ARBA" id="ARBA00067394"/>
    </source>
</evidence>
<evidence type="ECO:0000256" key="11">
    <source>
        <dbReference type="ARBA" id="ARBA00022840"/>
    </source>
</evidence>
<comment type="subunit">
    <text evidence="3">Monomer.</text>
</comment>
<dbReference type="InterPro" id="IPR027417">
    <property type="entry name" value="P-loop_NTPase"/>
</dbReference>
<evidence type="ECO:0000259" key="22">
    <source>
        <dbReference type="Pfam" id="PF01467"/>
    </source>
</evidence>
<name>A0AAW1KFV1_POPJA</name>
<reference evidence="23 24" key="1">
    <citation type="journal article" date="2024" name="BMC Genomics">
        <title>De novo assembly and annotation of Popillia japonica's genome with initial clues to its potential as an invasive pest.</title>
        <authorList>
            <person name="Cucini C."/>
            <person name="Boschi S."/>
            <person name="Funari R."/>
            <person name="Cardaioli E."/>
            <person name="Iannotti N."/>
            <person name="Marturano G."/>
            <person name="Paoli F."/>
            <person name="Bruttini M."/>
            <person name="Carapelli A."/>
            <person name="Frati F."/>
            <person name="Nardi F."/>
        </authorList>
    </citation>
    <scope>NUCLEOTIDE SEQUENCE [LARGE SCALE GENOMIC DNA]</scope>
    <source>
        <strain evidence="23">DMR45628</strain>
    </source>
</reference>
<dbReference type="GO" id="GO:0005759">
    <property type="term" value="C:mitochondrial matrix"/>
    <property type="evidence" value="ECO:0007669"/>
    <property type="project" value="UniProtKB-SubCell"/>
</dbReference>
<evidence type="ECO:0000313" key="23">
    <source>
        <dbReference type="EMBL" id="KAK9718084.1"/>
    </source>
</evidence>
<evidence type="ECO:0000256" key="2">
    <source>
        <dbReference type="ARBA" id="ARBA00004496"/>
    </source>
</evidence>
<evidence type="ECO:0000256" key="7">
    <source>
        <dbReference type="ARBA" id="ARBA00022679"/>
    </source>
</evidence>
<dbReference type="NCBIfam" id="NF001985">
    <property type="entry name" value="PRK00777.1"/>
    <property type="match status" value="1"/>
</dbReference>
<dbReference type="FunFam" id="3.40.50.300:FF:000899">
    <property type="entry name" value="Bifunctional coenzyme A synthase"/>
    <property type="match status" value="1"/>
</dbReference>
<evidence type="ECO:0000256" key="3">
    <source>
        <dbReference type="ARBA" id="ARBA00011245"/>
    </source>
</evidence>
<keyword evidence="13" id="KW-0511">Multifunctional enzyme</keyword>
<dbReference type="GO" id="GO:0015937">
    <property type="term" value="P:coenzyme A biosynthetic process"/>
    <property type="evidence" value="ECO:0007669"/>
    <property type="project" value="InterPro"/>
</dbReference>
<dbReference type="Pfam" id="PF01467">
    <property type="entry name" value="CTP_transf_like"/>
    <property type="match status" value="1"/>
</dbReference>
<dbReference type="AlphaFoldDB" id="A0AAW1KFV1"/>
<comment type="catalytic activity">
    <reaction evidence="14">
        <text>(R)-4'-phosphopantetheine + ATP + H(+) = 3'-dephospho-CoA + diphosphate</text>
        <dbReference type="Rhea" id="RHEA:19801"/>
        <dbReference type="ChEBI" id="CHEBI:15378"/>
        <dbReference type="ChEBI" id="CHEBI:30616"/>
        <dbReference type="ChEBI" id="CHEBI:33019"/>
        <dbReference type="ChEBI" id="CHEBI:57328"/>
        <dbReference type="ChEBI" id="CHEBI:61723"/>
        <dbReference type="EC" id="2.7.7.3"/>
    </reaction>
    <physiologicalReaction direction="left-to-right" evidence="14">
        <dbReference type="Rhea" id="RHEA:19802"/>
    </physiologicalReaction>
</comment>
<evidence type="ECO:0000256" key="13">
    <source>
        <dbReference type="ARBA" id="ARBA00023268"/>
    </source>
</evidence>
<keyword evidence="7" id="KW-0808">Transferase</keyword>
<dbReference type="EMBL" id="JASPKY010000232">
    <property type="protein sequence ID" value="KAK9718084.1"/>
    <property type="molecule type" value="Genomic_DNA"/>
</dbReference>
<dbReference type="SUPFAM" id="SSF52540">
    <property type="entry name" value="P-loop containing nucleoside triphosphate hydrolases"/>
    <property type="match status" value="1"/>
</dbReference>
<proteinExistence type="inferred from homology"/>
<evidence type="ECO:0000256" key="1">
    <source>
        <dbReference type="ARBA" id="ARBA00004305"/>
    </source>
</evidence>
<dbReference type="PANTHER" id="PTHR10695:SF46">
    <property type="entry name" value="BIFUNCTIONAL COENZYME A SYNTHASE-RELATED"/>
    <property type="match status" value="1"/>
</dbReference>
<dbReference type="EC" id="2.7.7.3" evidence="4"/>
<dbReference type="GO" id="GO:0005524">
    <property type="term" value="F:ATP binding"/>
    <property type="evidence" value="ECO:0007669"/>
    <property type="project" value="UniProtKB-KW"/>
</dbReference>
<evidence type="ECO:0000256" key="14">
    <source>
        <dbReference type="ARBA" id="ARBA00051310"/>
    </source>
</evidence>
<evidence type="ECO:0000256" key="5">
    <source>
        <dbReference type="ARBA" id="ARBA00022490"/>
    </source>
</evidence>
<evidence type="ECO:0000256" key="20">
    <source>
        <dbReference type="ARBA" id="ARBA00066359"/>
    </source>
</evidence>
<keyword evidence="10" id="KW-0418">Kinase</keyword>
<dbReference type="InterPro" id="IPR014729">
    <property type="entry name" value="Rossmann-like_a/b/a_fold"/>
</dbReference>
<dbReference type="InterPro" id="IPR004821">
    <property type="entry name" value="Cyt_trans-like"/>
</dbReference>
<keyword evidence="6" id="KW-0597">Phosphoprotein</keyword>
<dbReference type="Gene3D" id="3.40.50.300">
    <property type="entry name" value="P-loop containing nucleotide triphosphate hydrolases"/>
    <property type="match status" value="1"/>
</dbReference>
<dbReference type="GO" id="GO:0004140">
    <property type="term" value="F:dephospho-CoA kinase activity"/>
    <property type="evidence" value="ECO:0007669"/>
    <property type="project" value="UniProtKB-EC"/>
</dbReference>
<keyword evidence="12" id="KW-0496">Mitochondrion</keyword>
<feature type="domain" description="Cytidyltransferase-like" evidence="22">
    <location>
        <begin position="169"/>
        <end position="290"/>
    </location>
</feature>
<evidence type="ECO:0000256" key="6">
    <source>
        <dbReference type="ARBA" id="ARBA00022553"/>
    </source>
</evidence>
<evidence type="ECO:0000256" key="19">
    <source>
        <dbReference type="ARBA" id="ARBA00061673"/>
    </source>
</evidence>
<keyword evidence="5" id="KW-0963">Cytoplasm</keyword>
<protein>
    <recommendedName>
        <fullName evidence="21">Bifunctional coenzyme A synthase</fullName>
        <ecNumber evidence="20">2.7.1.24</ecNumber>
        <ecNumber evidence="4">2.7.7.3</ecNumber>
    </recommendedName>
</protein>
<comment type="caution">
    <text evidence="23">The sequence shown here is derived from an EMBL/GenBank/DDBJ whole genome shotgun (WGS) entry which is preliminary data.</text>
</comment>
<sequence>MQQQKTLISEAARPKMIAKTALLIVSNPNHIGKILPSLTKQVNKTLYIQLLSALSSPLGSFCPEIFNVWPKFTQTISGIYAQTLQFEDLDVRVLLSGLKYKNVEYIKTRQPIDLVVFDKCYPEDDITNFIKTRIPSITDSYSILLGDSGEFEEPTVDATRDYNVYKHSVLGGTFDRLHTAHKLLLTEAALRATEKVTVGVTVENMLGSKTLWELIEPLENRINGVKDFLEDINPEIIHNVVPISDMYGPAKDDPTMDVIVVSSETERGGVKVNEMRCKCGLQPLKIVTVDLINDPNPSPHEEIKVSSSTRRIRTLGKVIQAITPKAHLTEKPYIIGLTGGICSGKSGVGRRLAELGAYHIDCDKVAHFVYEPGKPAYNKIVETFGKEVVGENGEINRKEIGAIVFKDPKQLQKLNSIVWPAIVEEVQERIRKSNADVVVMEAAILLGAGWNKHCHEVWATVIPPDVALQRLQERNKLSLEDAKSRLAAQIDNKKYIEAANVVFYSLWDTETTKKQVDKAWELLLERIKCINT</sequence>
<comment type="function">
    <text evidence="16">Bifunctional enzyme that catalyzes the fourth and fifth sequential steps of CoA biosynthetic pathway. The fourth reaction is catalyzed by the phosphopantetheine adenylyltransferase, coded by the coaD domain; the fifth reaction is catalyzed by the dephospho-CoA kinase, coded by the coaE domain. May act as a point of CoA biosynthesis regulation.</text>
</comment>
<comment type="subcellular location">
    <subcellularLocation>
        <location evidence="2">Cytoplasm</location>
    </subcellularLocation>
    <subcellularLocation>
        <location evidence="1">Mitochondrion matrix</location>
    </subcellularLocation>
</comment>
<dbReference type="InterPro" id="IPR001977">
    <property type="entry name" value="Depp_CoAkinase"/>
</dbReference>
<evidence type="ECO:0000256" key="10">
    <source>
        <dbReference type="ARBA" id="ARBA00022777"/>
    </source>
</evidence>
<accession>A0AAW1KFV1</accession>
<gene>
    <name evidence="23" type="ORF">QE152_g23390</name>
</gene>
<dbReference type="Gene3D" id="3.40.50.620">
    <property type="entry name" value="HUPs"/>
    <property type="match status" value="1"/>
</dbReference>
<evidence type="ECO:0000256" key="16">
    <source>
        <dbReference type="ARBA" id="ARBA00059677"/>
    </source>
</evidence>
<dbReference type="GO" id="GO:0004595">
    <property type="term" value="F:pantetheine-phosphate adenylyltransferase activity"/>
    <property type="evidence" value="ECO:0007669"/>
    <property type="project" value="UniProtKB-EC"/>
</dbReference>
<dbReference type="NCBIfam" id="TIGR00152">
    <property type="entry name" value="dephospho-CoA kinase"/>
    <property type="match status" value="1"/>
</dbReference>
<dbReference type="CDD" id="cd02022">
    <property type="entry name" value="DPCK"/>
    <property type="match status" value="1"/>
</dbReference>
<keyword evidence="24" id="KW-1185">Reference proteome</keyword>
<evidence type="ECO:0000256" key="12">
    <source>
        <dbReference type="ARBA" id="ARBA00023128"/>
    </source>
</evidence>
<evidence type="ECO:0000256" key="17">
    <source>
        <dbReference type="ARBA" id="ARBA00060565"/>
    </source>
</evidence>
<comment type="catalytic activity">
    <reaction evidence="15">
        <text>3'-dephospho-CoA + ATP = ADP + CoA + H(+)</text>
        <dbReference type="Rhea" id="RHEA:18245"/>
        <dbReference type="ChEBI" id="CHEBI:15378"/>
        <dbReference type="ChEBI" id="CHEBI:30616"/>
        <dbReference type="ChEBI" id="CHEBI:57287"/>
        <dbReference type="ChEBI" id="CHEBI:57328"/>
        <dbReference type="ChEBI" id="CHEBI:456216"/>
        <dbReference type="EC" id="2.7.1.24"/>
    </reaction>
    <physiologicalReaction direction="left-to-right" evidence="15">
        <dbReference type="Rhea" id="RHEA:18246"/>
    </physiologicalReaction>
</comment>
<dbReference type="Pfam" id="PF01121">
    <property type="entry name" value="CoaE"/>
    <property type="match status" value="1"/>
</dbReference>
<organism evidence="23 24">
    <name type="scientific">Popillia japonica</name>
    <name type="common">Japanese beetle</name>
    <dbReference type="NCBI Taxonomy" id="7064"/>
    <lineage>
        <taxon>Eukaryota</taxon>
        <taxon>Metazoa</taxon>
        <taxon>Ecdysozoa</taxon>
        <taxon>Arthropoda</taxon>
        <taxon>Hexapoda</taxon>
        <taxon>Insecta</taxon>
        <taxon>Pterygota</taxon>
        <taxon>Neoptera</taxon>
        <taxon>Endopterygota</taxon>
        <taxon>Coleoptera</taxon>
        <taxon>Polyphaga</taxon>
        <taxon>Scarabaeiformia</taxon>
        <taxon>Scarabaeidae</taxon>
        <taxon>Rutelinae</taxon>
        <taxon>Popillia</taxon>
    </lineage>
</organism>
<dbReference type="PROSITE" id="PS51219">
    <property type="entry name" value="DPCK"/>
    <property type="match status" value="1"/>
</dbReference>
<dbReference type="SUPFAM" id="SSF52374">
    <property type="entry name" value="Nucleotidylyl transferase"/>
    <property type="match status" value="1"/>
</dbReference>
<evidence type="ECO:0000256" key="18">
    <source>
        <dbReference type="ARBA" id="ARBA00060696"/>
    </source>
</evidence>
<evidence type="ECO:0000256" key="8">
    <source>
        <dbReference type="ARBA" id="ARBA00022695"/>
    </source>
</evidence>
<dbReference type="HAMAP" id="MF_00376">
    <property type="entry name" value="Dephospho_CoA_kinase"/>
    <property type="match status" value="1"/>
</dbReference>
<comment type="pathway">
    <text evidence="18">Cofactor biosynthesis; coenzyme A biosynthesis; CoA from (R)-pantothenate: step 5/5.</text>
</comment>
<keyword evidence="8 23" id="KW-0548">Nucleotidyltransferase</keyword>
<keyword evidence="9" id="KW-0547">Nucleotide-binding</keyword>
<evidence type="ECO:0000256" key="4">
    <source>
        <dbReference type="ARBA" id="ARBA00012392"/>
    </source>
</evidence>
<evidence type="ECO:0000256" key="15">
    <source>
        <dbReference type="ARBA" id="ARBA00051912"/>
    </source>
</evidence>
<dbReference type="Proteomes" id="UP001458880">
    <property type="component" value="Unassembled WGS sequence"/>
</dbReference>